<sequence length="757" mass="82759">MTKLELGNTGWAVWPDALLRTTGFPAAGLNAFTAPAAAAAADDLLAGHGDAEVFDKVFAEAIAAGAAKICEIAADPLFREAVTWQNPGVLIALDGLVAGGPDAPRNVRRRDRERAVTRYWQRYCAKNETIGFFGPVCWITVADSDQTLDVRPGAGLLRQRGVMFESWALAAYADHLAADPRVRRCWPPALLPHLTLHERSILRPMQPPLTLSAAEADLLARCDGRTPAHQVVTALPRPEDGYLLLERLVERDLIIWDANLPLGHQVEEAFRDRIAAIDENELRAEAVAGLDRLCAARDAVAAAAGDPDALKAALATLDEEFTALTGAAPRRRDGQMYAGRTLCYEDTTRDLDVTIGSALLDDLAAPLNVLLITARWLSAALADAYAAALRELYDDLREGADGPVRLSDILALAPGLFWGDGQRPADAVAEEFARRWEGLFGPGQGEAPVQVSSTELAEPLARLFPAERPGWSAGRLHSPDLQICAPDVDSVNRGDYQAVLGEMHAAWATFESDLFTVWHPEVDRLRDELSADLGSHRIRLVLPADWPRHTGRVTQSLTGTTDRRLGFAPGRCTEPERLLPATSVVVTDEDGALIATAPDGHRWPLLEMFSEMLSTLAVDAFKITTPREHTPRITIDRLVVSRETWRTTISETGLAGITDERGRYLATRAWRNRLNLPDRVFIKIGSEVKPCYFDLTSPHYVGVLCTMLRTAGPDITLTVSEALPTSDQAWVPDHRGDRYFSEFRLQITDPLVPGGAL</sequence>
<gene>
    <name evidence="2" type="ORF">ACFYXI_10995</name>
</gene>
<protein>
    <submittedName>
        <fullName evidence="2">Lantibiotic dehydratase</fullName>
    </submittedName>
</protein>
<name>A0ABW6SMA2_9ACTN</name>
<dbReference type="Pfam" id="PF04738">
    <property type="entry name" value="Lant_dehydr_N"/>
    <property type="match status" value="1"/>
</dbReference>
<evidence type="ECO:0000313" key="2">
    <source>
        <dbReference type="EMBL" id="MFF3666110.1"/>
    </source>
</evidence>
<proteinExistence type="predicted"/>
<keyword evidence="3" id="KW-1185">Reference proteome</keyword>
<organism evidence="2 3">
    <name type="scientific">Microtetraspora malaysiensis</name>
    <dbReference type="NCBI Taxonomy" id="161358"/>
    <lineage>
        <taxon>Bacteria</taxon>
        <taxon>Bacillati</taxon>
        <taxon>Actinomycetota</taxon>
        <taxon>Actinomycetes</taxon>
        <taxon>Streptosporangiales</taxon>
        <taxon>Streptosporangiaceae</taxon>
        <taxon>Microtetraspora</taxon>
    </lineage>
</organism>
<comment type="caution">
    <text evidence="2">The sequence shown here is derived from an EMBL/GenBank/DDBJ whole genome shotgun (WGS) entry which is preliminary data.</text>
</comment>
<feature type="domain" description="Lantibiotic dehydratase N-terminal" evidence="1">
    <location>
        <begin position="74"/>
        <end position="506"/>
    </location>
</feature>
<dbReference type="Proteomes" id="UP001602013">
    <property type="component" value="Unassembled WGS sequence"/>
</dbReference>
<reference evidence="2 3" key="1">
    <citation type="submission" date="2024-10" db="EMBL/GenBank/DDBJ databases">
        <title>The Natural Products Discovery Center: Release of the First 8490 Sequenced Strains for Exploring Actinobacteria Biosynthetic Diversity.</title>
        <authorList>
            <person name="Kalkreuter E."/>
            <person name="Kautsar S.A."/>
            <person name="Yang D."/>
            <person name="Bader C.D."/>
            <person name="Teijaro C.N."/>
            <person name="Fluegel L."/>
            <person name="Davis C.M."/>
            <person name="Simpson J.R."/>
            <person name="Lauterbach L."/>
            <person name="Steele A.D."/>
            <person name="Gui C."/>
            <person name="Meng S."/>
            <person name="Li G."/>
            <person name="Viehrig K."/>
            <person name="Ye F."/>
            <person name="Su P."/>
            <person name="Kiefer A.F."/>
            <person name="Nichols A."/>
            <person name="Cepeda A.J."/>
            <person name="Yan W."/>
            <person name="Fan B."/>
            <person name="Jiang Y."/>
            <person name="Adhikari A."/>
            <person name="Zheng C.-J."/>
            <person name="Schuster L."/>
            <person name="Cowan T.M."/>
            <person name="Smanski M.J."/>
            <person name="Chevrette M.G."/>
            <person name="De Carvalho L.P.S."/>
            <person name="Shen B."/>
        </authorList>
    </citation>
    <scope>NUCLEOTIDE SEQUENCE [LARGE SCALE GENOMIC DNA]</scope>
    <source>
        <strain evidence="2 3">NPDC002173</strain>
    </source>
</reference>
<dbReference type="EMBL" id="JBIASD010000005">
    <property type="protein sequence ID" value="MFF3666110.1"/>
    <property type="molecule type" value="Genomic_DNA"/>
</dbReference>
<evidence type="ECO:0000313" key="3">
    <source>
        <dbReference type="Proteomes" id="UP001602013"/>
    </source>
</evidence>
<evidence type="ECO:0000259" key="1">
    <source>
        <dbReference type="Pfam" id="PF04738"/>
    </source>
</evidence>
<dbReference type="RefSeq" id="WP_387410439.1">
    <property type="nucleotide sequence ID" value="NZ_JBIASD010000005.1"/>
</dbReference>
<accession>A0ABW6SMA2</accession>
<dbReference type="InterPro" id="IPR006827">
    <property type="entry name" value="Lant_deHydtase_N"/>
</dbReference>